<keyword evidence="2" id="KW-0723">Serine/threonine-protein kinase</keyword>
<sequence>MEHCEGGDLRHAISQRAATGEYFSEEQVLTWISQVTLALQFIHQHQVLHRDLKCSNIFLDGSRGRSTVKLGDFGICRVLEGSTDIANTLVGTPYYMSPEVCSNTPYSYKSDIWSLGCVLYELCVLKHAFEHATLQGLVSRIKSGVYEPIPACYSEGLNELVASLITLSTEQRPSIDEVCASPLLMPWLERQHKELPELAVLDPEARERSKQHRRSISPKADWMERRFSGHVPGGRVPHAAPHGRVRADSRVGPAPARERAHDDEGDLEGSAAEVLPGPESGRGEHIRVRAAAVGRQRHRPLRCGGEAG</sequence>
<evidence type="ECO:0000256" key="6">
    <source>
        <dbReference type="ARBA" id="ARBA00022840"/>
    </source>
</evidence>
<dbReference type="Gene3D" id="1.10.510.10">
    <property type="entry name" value="Transferase(Phosphotransferase) domain 1"/>
    <property type="match status" value="1"/>
</dbReference>
<evidence type="ECO:0000256" key="4">
    <source>
        <dbReference type="ARBA" id="ARBA00022741"/>
    </source>
</evidence>
<dbReference type="PROSITE" id="PS50011">
    <property type="entry name" value="PROTEIN_KINASE_DOM"/>
    <property type="match status" value="1"/>
</dbReference>
<accession>A0ABN9SUB9</accession>
<evidence type="ECO:0000259" key="10">
    <source>
        <dbReference type="PROSITE" id="PS50011"/>
    </source>
</evidence>
<dbReference type="SMART" id="SM00220">
    <property type="entry name" value="S_TKc"/>
    <property type="match status" value="1"/>
</dbReference>
<dbReference type="InterPro" id="IPR000719">
    <property type="entry name" value="Prot_kinase_dom"/>
</dbReference>
<evidence type="ECO:0000256" key="5">
    <source>
        <dbReference type="ARBA" id="ARBA00022777"/>
    </source>
</evidence>
<dbReference type="InterPro" id="IPR051131">
    <property type="entry name" value="NEK_Ser/Thr_kinase_NIMA"/>
</dbReference>
<feature type="domain" description="Protein kinase" evidence="10">
    <location>
        <begin position="1"/>
        <end position="188"/>
    </location>
</feature>
<dbReference type="PANTHER" id="PTHR44899">
    <property type="entry name" value="CAMK FAMILY PROTEIN KINASE"/>
    <property type="match status" value="1"/>
</dbReference>
<comment type="catalytic activity">
    <reaction evidence="7">
        <text>L-threonyl-[protein] + ATP = O-phospho-L-threonyl-[protein] + ADP + H(+)</text>
        <dbReference type="Rhea" id="RHEA:46608"/>
        <dbReference type="Rhea" id="RHEA-COMP:11060"/>
        <dbReference type="Rhea" id="RHEA-COMP:11605"/>
        <dbReference type="ChEBI" id="CHEBI:15378"/>
        <dbReference type="ChEBI" id="CHEBI:30013"/>
        <dbReference type="ChEBI" id="CHEBI:30616"/>
        <dbReference type="ChEBI" id="CHEBI:61977"/>
        <dbReference type="ChEBI" id="CHEBI:456216"/>
        <dbReference type="EC" id="2.7.11.1"/>
    </reaction>
</comment>
<dbReference type="PANTHER" id="PTHR44899:SF3">
    <property type="entry name" value="SERINE_THREONINE-PROTEIN KINASE NEK1"/>
    <property type="match status" value="1"/>
</dbReference>
<dbReference type="EMBL" id="CAUYUJ010013335">
    <property type="protein sequence ID" value="CAK0836012.1"/>
    <property type="molecule type" value="Genomic_DNA"/>
</dbReference>
<dbReference type="PROSITE" id="PS00108">
    <property type="entry name" value="PROTEIN_KINASE_ST"/>
    <property type="match status" value="1"/>
</dbReference>
<dbReference type="Pfam" id="PF00069">
    <property type="entry name" value="Pkinase"/>
    <property type="match status" value="1"/>
</dbReference>
<evidence type="ECO:0000313" key="12">
    <source>
        <dbReference type="Proteomes" id="UP001189429"/>
    </source>
</evidence>
<keyword evidence="12" id="KW-1185">Reference proteome</keyword>
<feature type="region of interest" description="Disordered" evidence="9">
    <location>
        <begin position="230"/>
        <end position="285"/>
    </location>
</feature>
<name>A0ABN9SUB9_9DINO</name>
<comment type="catalytic activity">
    <reaction evidence="8">
        <text>L-seryl-[protein] + ATP = O-phospho-L-seryl-[protein] + ADP + H(+)</text>
        <dbReference type="Rhea" id="RHEA:17989"/>
        <dbReference type="Rhea" id="RHEA-COMP:9863"/>
        <dbReference type="Rhea" id="RHEA-COMP:11604"/>
        <dbReference type="ChEBI" id="CHEBI:15378"/>
        <dbReference type="ChEBI" id="CHEBI:29999"/>
        <dbReference type="ChEBI" id="CHEBI:30616"/>
        <dbReference type="ChEBI" id="CHEBI:83421"/>
        <dbReference type="ChEBI" id="CHEBI:456216"/>
        <dbReference type="EC" id="2.7.11.1"/>
    </reaction>
</comment>
<gene>
    <name evidence="11" type="ORF">PCOR1329_LOCUS32640</name>
</gene>
<reference evidence="11" key="1">
    <citation type="submission" date="2023-10" db="EMBL/GenBank/DDBJ databases">
        <authorList>
            <person name="Chen Y."/>
            <person name="Shah S."/>
            <person name="Dougan E. K."/>
            <person name="Thang M."/>
            <person name="Chan C."/>
        </authorList>
    </citation>
    <scope>NUCLEOTIDE SEQUENCE [LARGE SCALE GENOMIC DNA]</scope>
</reference>
<evidence type="ECO:0000256" key="2">
    <source>
        <dbReference type="ARBA" id="ARBA00022527"/>
    </source>
</evidence>
<dbReference type="Proteomes" id="UP001189429">
    <property type="component" value="Unassembled WGS sequence"/>
</dbReference>
<keyword evidence="4" id="KW-0547">Nucleotide-binding</keyword>
<protein>
    <recommendedName>
        <fullName evidence="1">non-specific serine/threonine protein kinase</fullName>
        <ecNumber evidence="1">2.7.11.1</ecNumber>
    </recommendedName>
</protein>
<evidence type="ECO:0000256" key="7">
    <source>
        <dbReference type="ARBA" id="ARBA00047899"/>
    </source>
</evidence>
<evidence type="ECO:0000256" key="1">
    <source>
        <dbReference type="ARBA" id="ARBA00012513"/>
    </source>
</evidence>
<evidence type="ECO:0000256" key="9">
    <source>
        <dbReference type="SAM" id="MobiDB-lite"/>
    </source>
</evidence>
<keyword evidence="5" id="KW-0418">Kinase</keyword>
<evidence type="ECO:0000313" key="11">
    <source>
        <dbReference type="EMBL" id="CAK0836012.1"/>
    </source>
</evidence>
<dbReference type="SUPFAM" id="SSF56112">
    <property type="entry name" value="Protein kinase-like (PK-like)"/>
    <property type="match status" value="1"/>
</dbReference>
<dbReference type="InterPro" id="IPR011009">
    <property type="entry name" value="Kinase-like_dom_sf"/>
</dbReference>
<dbReference type="EC" id="2.7.11.1" evidence="1"/>
<comment type="caution">
    <text evidence="11">The sequence shown here is derived from an EMBL/GenBank/DDBJ whole genome shotgun (WGS) entry which is preliminary data.</text>
</comment>
<keyword evidence="6" id="KW-0067">ATP-binding</keyword>
<organism evidence="11 12">
    <name type="scientific">Prorocentrum cordatum</name>
    <dbReference type="NCBI Taxonomy" id="2364126"/>
    <lineage>
        <taxon>Eukaryota</taxon>
        <taxon>Sar</taxon>
        <taxon>Alveolata</taxon>
        <taxon>Dinophyceae</taxon>
        <taxon>Prorocentrales</taxon>
        <taxon>Prorocentraceae</taxon>
        <taxon>Prorocentrum</taxon>
    </lineage>
</organism>
<proteinExistence type="predicted"/>
<evidence type="ECO:0000256" key="8">
    <source>
        <dbReference type="ARBA" id="ARBA00048679"/>
    </source>
</evidence>
<evidence type="ECO:0000256" key="3">
    <source>
        <dbReference type="ARBA" id="ARBA00022679"/>
    </source>
</evidence>
<keyword evidence="3" id="KW-0808">Transferase</keyword>
<dbReference type="InterPro" id="IPR008271">
    <property type="entry name" value="Ser/Thr_kinase_AS"/>
</dbReference>